<gene>
    <name evidence="2" type="ORF">PLA107_033535</name>
</gene>
<proteinExistence type="predicted"/>
<feature type="coiled-coil region" evidence="1">
    <location>
        <begin position="55"/>
        <end position="85"/>
    </location>
</feature>
<geneLocation type="plasmid" evidence="3">
    <name>pmppla107</name>
</geneLocation>
<accession>A0AAD0PWN0</accession>
<keyword evidence="2" id="KW-0614">Plasmid</keyword>
<name>A0AAD0PWN0_PSEAV</name>
<organism evidence="2 3">
    <name type="scientific">Pseudomonas amygdali pv. lachrymans str. M301315</name>
    <dbReference type="NCBI Taxonomy" id="629260"/>
    <lineage>
        <taxon>Bacteria</taxon>
        <taxon>Pseudomonadati</taxon>
        <taxon>Pseudomonadota</taxon>
        <taxon>Gammaproteobacteria</taxon>
        <taxon>Pseudomonadales</taxon>
        <taxon>Pseudomonadaceae</taxon>
        <taxon>Pseudomonas</taxon>
        <taxon>Pseudomonas amygdali</taxon>
    </lineage>
</organism>
<evidence type="ECO:0000313" key="3">
    <source>
        <dbReference type="Proteomes" id="UP000006426"/>
    </source>
</evidence>
<sequence>MVANKTLEGIVDSQGAIAIEGELLEFKEVDQALSPGTQVMVSVGDWITCTTLDEHLRKKDQRAQHQAEENRLQQERLSANKQQAEAFNAALNIPVPWSVGIKDVLSGLSEHSNGDGYSRSTVHHVVLEQDLRDGKLKRDKGDFLCTSASRNNGKNWSGSKASAFPDGSGGTYAPKVTCKACLTLSLRFQNLSPEP</sequence>
<evidence type="ECO:0000256" key="1">
    <source>
        <dbReference type="SAM" id="Coils"/>
    </source>
</evidence>
<keyword evidence="1" id="KW-0175">Coiled coil</keyword>
<reference evidence="2 3" key="1">
    <citation type="journal article" date="2011" name="PLoS Pathog.">
        <title>Dynamic evolution of pathogenicity revealed by sequencing and comparative genomics of 19 Pseudomonas syringae isolates.</title>
        <authorList>
            <person name="Baltrus D.A."/>
            <person name="Nishimura M.T."/>
            <person name="Romanchuk A."/>
            <person name="Chang J.H."/>
            <person name="Mukhtar M.S."/>
            <person name="Cherkis K."/>
            <person name="Roach J."/>
            <person name="Grant S.R."/>
            <person name="Jones C.D."/>
            <person name="Dangl J.L."/>
        </authorList>
    </citation>
    <scope>NUCLEOTIDE SEQUENCE [LARGE SCALE GENOMIC DNA]</scope>
    <source>
        <strain evidence="2 3">M301315</strain>
    </source>
</reference>
<protein>
    <submittedName>
        <fullName evidence="2">Uncharacterized protein</fullName>
    </submittedName>
</protein>
<evidence type="ECO:0000313" key="2">
    <source>
        <dbReference type="EMBL" id="AXH60134.1"/>
    </source>
</evidence>
<dbReference type="AlphaFoldDB" id="A0AAD0PWN0"/>
<dbReference type="Proteomes" id="UP000006426">
    <property type="component" value="Plasmid pmppla107"/>
</dbReference>
<dbReference type="EMBL" id="CP031226">
    <property type="protein sequence ID" value="AXH60134.1"/>
    <property type="molecule type" value="Genomic_DNA"/>
</dbReference>